<name>A0A409YTC2_9AGAR</name>
<feature type="compositionally biased region" description="Low complexity" evidence="2">
    <location>
        <begin position="1496"/>
        <end position="1505"/>
    </location>
</feature>
<feature type="region of interest" description="Disordered" evidence="2">
    <location>
        <begin position="1913"/>
        <end position="1976"/>
    </location>
</feature>
<feature type="compositionally biased region" description="Pro residues" evidence="2">
    <location>
        <begin position="2036"/>
        <end position="2047"/>
    </location>
</feature>
<feature type="compositionally biased region" description="Low complexity" evidence="2">
    <location>
        <begin position="2646"/>
        <end position="2664"/>
    </location>
</feature>
<feature type="compositionally biased region" description="Low complexity" evidence="2">
    <location>
        <begin position="2528"/>
        <end position="2539"/>
    </location>
</feature>
<keyword evidence="1" id="KW-0175">Coiled coil</keyword>
<feature type="region of interest" description="Disordered" evidence="2">
    <location>
        <begin position="2262"/>
        <end position="2304"/>
    </location>
</feature>
<feature type="compositionally biased region" description="Polar residues" evidence="2">
    <location>
        <begin position="938"/>
        <end position="963"/>
    </location>
</feature>
<feature type="compositionally biased region" description="Low complexity" evidence="2">
    <location>
        <begin position="309"/>
        <end position="337"/>
    </location>
</feature>
<feature type="region of interest" description="Disordered" evidence="2">
    <location>
        <begin position="2031"/>
        <end position="2095"/>
    </location>
</feature>
<feature type="region of interest" description="Disordered" evidence="2">
    <location>
        <begin position="45"/>
        <end position="106"/>
    </location>
</feature>
<feature type="compositionally biased region" description="Basic residues" evidence="2">
    <location>
        <begin position="2822"/>
        <end position="2839"/>
    </location>
</feature>
<accession>A0A409YTC2</accession>
<feature type="compositionally biased region" description="Basic residues" evidence="2">
    <location>
        <begin position="2579"/>
        <end position="2589"/>
    </location>
</feature>
<feature type="compositionally biased region" description="Low complexity" evidence="2">
    <location>
        <begin position="1947"/>
        <end position="1958"/>
    </location>
</feature>
<feature type="region of interest" description="Disordered" evidence="2">
    <location>
        <begin position="1843"/>
        <end position="1879"/>
    </location>
</feature>
<feature type="compositionally biased region" description="Polar residues" evidence="2">
    <location>
        <begin position="908"/>
        <end position="928"/>
    </location>
</feature>
<dbReference type="STRING" id="231916.A0A409YTC2"/>
<feature type="compositionally biased region" description="Basic residues" evidence="2">
    <location>
        <begin position="2781"/>
        <end position="2792"/>
    </location>
</feature>
<keyword evidence="4" id="KW-1185">Reference proteome</keyword>
<feature type="compositionally biased region" description="Low complexity" evidence="2">
    <location>
        <begin position="2161"/>
        <end position="2170"/>
    </location>
</feature>
<dbReference type="PANTHER" id="PTHR48125">
    <property type="entry name" value="LP07818P1"/>
    <property type="match status" value="1"/>
</dbReference>
<feature type="compositionally biased region" description="Polar residues" evidence="2">
    <location>
        <begin position="390"/>
        <end position="400"/>
    </location>
</feature>
<feature type="region of interest" description="Disordered" evidence="2">
    <location>
        <begin position="2729"/>
        <end position="2851"/>
    </location>
</feature>
<feature type="compositionally biased region" description="Low complexity" evidence="2">
    <location>
        <begin position="1050"/>
        <end position="1134"/>
    </location>
</feature>
<feature type="region of interest" description="Disordered" evidence="2">
    <location>
        <begin position="493"/>
        <end position="586"/>
    </location>
</feature>
<evidence type="ECO:0000256" key="1">
    <source>
        <dbReference type="SAM" id="Coils"/>
    </source>
</evidence>
<feature type="compositionally biased region" description="Low complexity" evidence="2">
    <location>
        <begin position="1600"/>
        <end position="1610"/>
    </location>
</feature>
<feature type="compositionally biased region" description="Acidic residues" evidence="2">
    <location>
        <begin position="1688"/>
        <end position="1700"/>
    </location>
</feature>
<feature type="compositionally biased region" description="Polar residues" evidence="2">
    <location>
        <begin position="2052"/>
        <end position="2062"/>
    </location>
</feature>
<dbReference type="PANTHER" id="PTHR48125:SF12">
    <property type="entry name" value="AT HOOK TRANSCRIPTION FACTOR FAMILY-RELATED"/>
    <property type="match status" value="1"/>
</dbReference>
<feature type="compositionally biased region" description="Acidic residues" evidence="2">
    <location>
        <begin position="1913"/>
        <end position="1922"/>
    </location>
</feature>
<feature type="compositionally biased region" description="Basic and acidic residues" evidence="2">
    <location>
        <begin position="3361"/>
        <end position="3385"/>
    </location>
</feature>
<feature type="compositionally biased region" description="Polar residues" evidence="2">
    <location>
        <begin position="782"/>
        <end position="816"/>
    </location>
</feature>
<feature type="region of interest" description="Disordered" evidence="2">
    <location>
        <begin position="1324"/>
        <end position="1526"/>
    </location>
</feature>
<feature type="region of interest" description="Disordered" evidence="2">
    <location>
        <begin position="3355"/>
        <end position="3385"/>
    </location>
</feature>
<dbReference type="PRINTS" id="PR01217">
    <property type="entry name" value="PRICHEXTENSN"/>
</dbReference>
<feature type="compositionally biased region" description="Pro residues" evidence="2">
    <location>
        <begin position="2605"/>
        <end position="2619"/>
    </location>
</feature>
<evidence type="ECO:0000313" key="3">
    <source>
        <dbReference type="EMBL" id="PPR06277.1"/>
    </source>
</evidence>
<feature type="compositionally biased region" description="Low complexity" evidence="2">
    <location>
        <begin position="401"/>
        <end position="444"/>
    </location>
</feature>
<feature type="compositionally biased region" description="Basic and acidic residues" evidence="2">
    <location>
        <begin position="3210"/>
        <end position="3235"/>
    </location>
</feature>
<evidence type="ECO:0000313" key="4">
    <source>
        <dbReference type="Proteomes" id="UP000284706"/>
    </source>
</evidence>
<feature type="compositionally biased region" description="Polar residues" evidence="2">
    <location>
        <begin position="3849"/>
        <end position="3859"/>
    </location>
</feature>
<feature type="region of interest" description="Disordered" evidence="2">
    <location>
        <begin position="2108"/>
        <end position="2231"/>
    </location>
</feature>
<feature type="compositionally biased region" description="Pro residues" evidence="2">
    <location>
        <begin position="2266"/>
        <end position="2285"/>
    </location>
</feature>
<feature type="compositionally biased region" description="Basic and acidic residues" evidence="2">
    <location>
        <begin position="3176"/>
        <end position="3188"/>
    </location>
</feature>
<feature type="compositionally biased region" description="Acidic residues" evidence="2">
    <location>
        <begin position="94"/>
        <end position="106"/>
    </location>
</feature>
<evidence type="ECO:0008006" key="5">
    <source>
        <dbReference type="Google" id="ProtNLM"/>
    </source>
</evidence>
<feature type="compositionally biased region" description="Low complexity" evidence="2">
    <location>
        <begin position="1324"/>
        <end position="1336"/>
    </location>
</feature>
<feature type="region of interest" description="Disordered" evidence="2">
    <location>
        <begin position="1584"/>
        <end position="1738"/>
    </location>
</feature>
<feature type="compositionally biased region" description="Basic and acidic residues" evidence="2">
    <location>
        <begin position="2064"/>
        <end position="2081"/>
    </location>
</feature>
<dbReference type="OrthoDB" id="2507336at2759"/>
<feature type="compositionally biased region" description="Pro residues" evidence="2">
    <location>
        <begin position="2475"/>
        <end position="2485"/>
    </location>
</feature>
<feature type="compositionally biased region" description="Low complexity" evidence="2">
    <location>
        <begin position="1516"/>
        <end position="1526"/>
    </location>
</feature>
<feature type="compositionally biased region" description="Polar residues" evidence="2">
    <location>
        <begin position="236"/>
        <end position="247"/>
    </location>
</feature>
<feature type="compositionally biased region" description="Pro residues" evidence="2">
    <location>
        <begin position="3735"/>
        <end position="3761"/>
    </location>
</feature>
<evidence type="ECO:0000256" key="2">
    <source>
        <dbReference type="SAM" id="MobiDB-lite"/>
    </source>
</evidence>
<feature type="compositionally biased region" description="Low complexity" evidence="2">
    <location>
        <begin position="360"/>
        <end position="389"/>
    </location>
</feature>
<feature type="region of interest" description="Disordered" evidence="2">
    <location>
        <begin position="3522"/>
        <end position="3545"/>
    </location>
</feature>
<feature type="compositionally biased region" description="Pro residues" evidence="2">
    <location>
        <begin position="1611"/>
        <end position="1628"/>
    </location>
</feature>
<feature type="compositionally biased region" description="Basic residues" evidence="2">
    <location>
        <begin position="3767"/>
        <end position="3776"/>
    </location>
</feature>
<feature type="compositionally biased region" description="Polar residues" evidence="2">
    <location>
        <begin position="445"/>
        <end position="476"/>
    </location>
</feature>
<feature type="compositionally biased region" description="Polar residues" evidence="2">
    <location>
        <begin position="200"/>
        <end position="221"/>
    </location>
</feature>
<feature type="compositionally biased region" description="Basic residues" evidence="2">
    <location>
        <begin position="2746"/>
        <end position="2760"/>
    </location>
</feature>
<feature type="compositionally biased region" description="Acidic residues" evidence="2">
    <location>
        <begin position="1453"/>
        <end position="1468"/>
    </location>
</feature>
<dbReference type="InParanoid" id="A0A409YTC2"/>
<organism evidence="3 4">
    <name type="scientific">Gymnopilus dilepis</name>
    <dbReference type="NCBI Taxonomy" id="231916"/>
    <lineage>
        <taxon>Eukaryota</taxon>
        <taxon>Fungi</taxon>
        <taxon>Dikarya</taxon>
        <taxon>Basidiomycota</taxon>
        <taxon>Agaricomycotina</taxon>
        <taxon>Agaricomycetes</taxon>
        <taxon>Agaricomycetidae</taxon>
        <taxon>Agaricales</taxon>
        <taxon>Agaricineae</taxon>
        <taxon>Hymenogastraceae</taxon>
        <taxon>Gymnopilus</taxon>
    </lineage>
</organism>
<protein>
    <recommendedName>
        <fullName evidence="5">PH domain-containing protein</fullName>
    </recommendedName>
</protein>
<feature type="compositionally biased region" description="Basic and acidic residues" evidence="2">
    <location>
        <begin position="529"/>
        <end position="542"/>
    </location>
</feature>
<feature type="region of interest" description="Disordered" evidence="2">
    <location>
        <begin position="1"/>
        <end position="24"/>
    </location>
</feature>
<dbReference type="Proteomes" id="UP000284706">
    <property type="component" value="Unassembled WGS sequence"/>
</dbReference>
<feature type="region of interest" description="Disordered" evidence="2">
    <location>
        <begin position="1009"/>
        <end position="1195"/>
    </location>
</feature>
<feature type="region of interest" description="Disordered" evidence="2">
    <location>
        <begin position="1247"/>
        <end position="1273"/>
    </location>
</feature>
<feature type="compositionally biased region" description="Polar residues" evidence="2">
    <location>
        <begin position="267"/>
        <end position="299"/>
    </location>
</feature>
<proteinExistence type="predicted"/>
<feature type="region of interest" description="Disordered" evidence="2">
    <location>
        <begin position="870"/>
        <end position="963"/>
    </location>
</feature>
<feature type="coiled-coil region" evidence="1">
    <location>
        <begin position="108"/>
        <end position="135"/>
    </location>
</feature>
<sequence length="3859" mass="414584">MADLVTIGEESTGESNGMLDEFKPGEDRAVVWSKMLERNTVSQVRRRRCSLTLTGPSHERLFPKPQSQRLSSDGEDPARYNRRLMVSPSPSQNDNDDIDDAYSDENSLDEVDATLNNLEDEIDDTEQALTEWSGSGSGTGSYSPGGPTFSSATGTFTYTGSYTGSPSFVSLPTFSPRSPPGFVGDPRVRLSRITERTENSRPSSAAFTTSNISRPANTATPDNLRRSAILGGGGATASSHVRSSTDPGSDRTLPTPGRLNELIAVFETQSPSGGHSRTSSTPGFRSSSPMFGTGPSNTLTTTGYGTGTGTYSYSRSRTPSPTKSGSGSSGSFTAHGASGSGSGDQLRSSLLSPPPPRPVTSSGFRSTTPGFSGTGTATGSRTGAGSFTSPTFSGAPSAFSNTYTSNTNTNTNTWTNTRTDTYTHTNTNTATVTPTGTGSYTTPNSESKLYTDSETFTRTITPTSSGLRRPQQTSPRSPLASVRNIVALWKERTPAGEKSAPGSVSSVSPPSPPSKTRARDNDGLYGIRRRVEGARARLRESRAASGTGGPGTAAGGAVTPTRPVSGGAPDNGSAGSARRSRNSLPPGFDIAELRTYAQSNEPPIHIGLLWYLNVHASPPYRWQRCQALLYPHMLLLSWLAPGGGRGIVALDLLNCTSVQAAPSPTHPSARDDVGTIAAREQSSEGGQPLMDMLVPFHMLYADGVERLAAESLLERQRWVNRLEAVNRPVAVPDSVSVTRSPTGSIRTILSINSSDSHSSHASNGSRSTFFVPPLSSIPDISDFNSQTASPRLSRQSSLISSHHGQTVDDTVIQNQEYVYPGDPRVITPTRGGRGRGSLRRSSSMADLDEEFKSAIDRARGVGPLVGSPVTISSGSSLGKQVFVTPPPSTGRGSDRARSDQEEEDRFFSASSSEGTRSNVSSTYFSPGSFTEAGRGRTVTGTETFSGLTPTGTITSPGQLSASQVTPSTFASSFRLSTAGSFRDDDSDISFAESPSTLSRAREIRRRVGGARSYTSGYGSGSGSGYQTDTSHSLSDKENDSTVSGSGGRSGTRTPTAGTYTPRSAGSSLSGGYSGSYSYSESRSRTPSGSYSGSYSGSERSRGSGSHTGSYSGSGDYTGSGSYTPSPSYTPGSGSFTLRDDSRVIESSTPSGVGDHTPISSSETGYDICPSSDLSDLTRPTLESETATPFSLSRESATLEVASEVLSDKYITASQGSTEYATAIVPPPSPKGSITSFESLMTIPGSEYDTADSGSMGHRTASEPESEYATASLPSEYITAEVTESEMGEIPSDEVETPMLSSLHLDEEEEKSIVFIPSVVPSIRSPVSSLSDLLPEEIPLPPSVPVVVAPLPPQPQPQPSLPQPPLALPAPEPEPEPEFSPELTPTPTPLESPEEGPDVGTPTSLHLPPPSPPPPGPSPPASPSLSPPPTPLESPPEVPDVPTPTTFDMPLPSEPEEVPEPEPVEEEASVDLSLLSSLPPSTLGSTSVITPTSLDIPTPSTASTMPPSTPVIPPTTIPSGSISLSTASSSGVLSSFTQTSSSLVPPSPGQWATASDLSYESSILRPSPSVRSIALQEGEEFSFETSIFRPTGSPSSLDRMSTIPPTIAATPSAPPRSPLQPLTPVPALPPSLSSASDVETPTSLLLSSESEFESDLSTSLSRTVSTRSTMSYMSQSSLSSSIFDSRSEIDEEEGEAEDLEVEQILAPSPAPPSPSTEPSLLSTPRPSPAPLPSLRLSMGETPEGTIEVSISTPHGSGDTTQSELRTVPSVSIATERDLGRDIDRLADEIRTYDHSRGLENQDIADNVRALRDELRDLAQFLHRTPSPPVVVTAPPVVVAPIPPAPVAEPAQPPVERTERSVGGSDEVSVLYPGDPRDMGLDVPAQQAALSRSSSNASSLASYLSSHHSDDYIFEEGEEPEEESIVSPAIWQSSIESSSSPDESDESESLSSSSPLSESSDAVTVQPPPVDDTLDRSLREIQDQLQALRDGQATARDLLEALRQREIPVPEDHTAELANRLQRIEDLIRALSEQGHPRGPPVPEVPPEEPASARTESISESTDSLGRLRDILENLARPDEEPHMPAPVTAEPGPSMAQRLDDILRAADNLTPVGSIEPPRVVPFIYQPAERGPRPRSASPDISLPRSRTVPPPFTAVPSHWIPLQPRRQAARPPGPPGPEPSESESSSHYSAPQPPRPPTQFQDIPAQPTPVPPPQPARPVRTGPTPRPIKGLPQHLVPLEMQNVQPVLAGIDLLDMIAQAEVKGQPPAGPAGPGGPPPPPGPPSGPGPSVSAGRPPQQPSAYIPMPAGPTVVQLPPLFDSLMEILRENRLAQLATVDQQRELMRYMRGLNEWLERDVHDRQSEIRGVIARVEQLGRDLRGMQMHGQVTPSSSSSSEGPTFYQQVPMPQPYTGIPPTFQPYPRQDQPVIPPVVPDIGTPPPSFQPVIPQPMPQPTVIVNPGIPQPPIPLDGYGRTPIPGPMPAPTPSRPEEIFIPPRFSPSRSTGSPRPHQPPPTRLAGMGPSIVHIGASPPSSVTESSRSPRSRYRDSRSRRGSPSRRDSRSPPRTRRDSSRSRRTPSSYRRHHDSRSRSRTPPLIIANPSVDQGVPPPLHPSMYQPPPSVHIVPPSAGSATPRVHEGIPSRPPSQPQQQQPTIIIQQPQQAPQPIVIPPSGPGYPGSEMGAIPVTPSMPGMPPPGMPMTGVPMSGMPGMPMSGVPPGVPVTGIPIAPSGYPGPPFVVQQRSESSRSRSRSRSRSPRRRHTPPPAPAQAAPAPVIITDTRRSRSRSRSPRRHTPPQPQMPGVTVLPSQPIGMAPGVVMPMHSSRSRSRSRSPRSHRRRSRTPPVVISQPAPQTMYPPPMTSVPQQPTVVVPPATGVLPGVVPGVVPGMMPGVMPGVVIPRTSRSRSRSRSPRRETGPIILPPPQQSYRRPDLDLLEEEVVLAHQAAVIMSIPLLVGIAHQHLRALIMRPRHLSYRLFCRSLVHLIQGDIHGHIRDPPGDPPAGLKLSPTLATAVDGIPLHHLTDGEEKPIIVVHLNTDVDVHILLENVIILLKGGGVIRLEDVDHPLQGTDLVLVIPGRHLMNDVTGQGLLPTGVLTGLTLQLLEKVILETALAIDLHDLDPLPLGQLALVHQAFLHEVVGEGASRRSYSPRSPSEDYAQPEGPSDPIRITVPSRVGDTRHPPEADTRRPPTVVSYEGTPHISRTPTHRRPSGEDYRTQEHSLYGDRPESPPRHLEGPPAVIPVEPSERTATPTPSHVPEDHPTRPPTHRSALSDKPEVAHVPELPADITVPHPEQPVEPIVAAEVPEAPRPPVIAPPARQATATPFNFAVADESRGQLEELNDAANRLHQTAAAAEEAEDQRELEFRSHEEHREHLFLENEERRDQEARDRAAGIWHDLEQRLAALPAPAPAPVIPSPIPGPQPELVEAAQQVTPEKVTEGDAESIRTISAIATQAASQHAADVMETVRLEREEAAREREEAARERELLLSELRAEKDRVIEEKDARIRALEAELEQLRGDFESEKTQRAAEEAENRERERQELAERDDFVRNQLGDITNLIQDQRDMLETKKALMDTRWEEKQARRQDKEAQMIELRDMIQKIHEDMEHDRQRAEDDKQESRQGLERIIEDLQRQNAEQRELLQALSDTWRADCERHHEETINAVKATANEQVPFNVQGYLDEFSRALATEVRMLLGEVGKIREERRALQHEIGELLCLKSKYAPGGEFEPDWKPPAPAAPPVDPMPPMPEMQEPPPMPKPGWRTVHPKPKKKKKAEQQAQQQQPVASTSAPPPPVHIQQHIPQDLRRQLTQSWATWQPDRAALTPPSVEPTLAIPGRESPGLFGPRTPSNGSMYDRR</sequence>
<gene>
    <name evidence="3" type="ORF">CVT26_004941</name>
</gene>
<feature type="compositionally biased region" description="Pro residues" evidence="2">
    <location>
        <begin position="1406"/>
        <end position="1441"/>
    </location>
</feature>
<feature type="region of interest" description="Disordered" evidence="2">
    <location>
        <begin position="3142"/>
        <end position="3275"/>
    </location>
</feature>
<feature type="coiled-coil region" evidence="1">
    <location>
        <begin position="3587"/>
        <end position="3650"/>
    </location>
</feature>
<feature type="region of interest" description="Disordered" evidence="2">
    <location>
        <begin position="2469"/>
        <end position="2681"/>
    </location>
</feature>
<feature type="compositionally biased region" description="Pro residues" evidence="2">
    <location>
        <begin position="2206"/>
        <end position="2216"/>
    </location>
</feature>
<comment type="caution">
    <text evidence="3">The sequence shown here is derived from an EMBL/GenBank/DDBJ whole genome shotgun (WGS) entry which is preliminary data.</text>
</comment>
<feature type="compositionally biased region" description="Low complexity" evidence="2">
    <location>
        <begin position="1471"/>
        <end position="1486"/>
    </location>
</feature>
<feature type="region of interest" description="Disordered" evidence="2">
    <location>
        <begin position="3730"/>
        <end position="3859"/>
    </location>
</feature>
<dbReference type="EMBL" id="NHYE01000355">
    <property type="protein sequence ID" value="PPR06277.1"/>
    <property type="molecule type" value="Genomic_DNA"/>
</dbReference>
<feature type="compositionally biased region" description="Pro residues" evidence="2">
    <location>
        <begin position="1337"/>
        <end position="1371"/>
    </location>
</feature>
<feature type="region of interest" description="Disordered" evidence="2">
    <location>
        <begin position="193"/>
        <end position="481"/>
    </location>
</feature>
<feature type="region of interest" description="Disordered" evidence="2">
    <location>
        <begin position="781"/>
        <end position="845"/>
    </location>
</feature>
<feature type="compositionally biased region" description="Basic and acidic residues" evidence="2">
    <location>
        <begin position="2543"/>
        <end position="2571"/>
    </location>
</feature>
<feature type="region of interest" description="Disordered" evidence="2">
    <location>
        <begin position="2895"/>
        <end position="2926"/>
    </location>
</feature>
<feature type="compositionally biased region" description="Pro residues" evidence="2">
    <location>
        <begin position="1506"/>
        <end position="1515"/>
    </location>
</feature>
<reference evidence="3 4" key="1">
    <citation type="journal article" date="2018" name="Evol. Lett.">
        <title>Horizontal gene cluster transfer increased hallucinogenic mushroom diversity.</title>
        <authorList>
            <person name="Reynolds H.T."/>
            <person name="Vijayakumar V."/>
            <person name="Gluck-Thaler E."/>
            <person name="Korotkin H.B."/>
            <person name="Matheny P.B."/>
            <person name="Slot J.C."/>
        </authorList>
    </citation>
    <scope>NUCLEOTIDE SEQUENCE [LARGE SCALE GENOMIC DNA]</scope>
    <source>
        <strain evidence="3 4">SRW20</strain>
    </source>
</reference>
<feature type="compositionally biased region" description="Polar residues" evidence="2">
    <location>
        <begin position="1180"/>
        <end position="1195"/>
    </location>
</feature>
<feature type="compositionally biased region" description="Low complexity" evidence="2">
    <location>
        <begin position="3779"/>
        <end position="3791"/>
    </location>
</feature>
<feature type="compositionally biased region" description="Low complexity" evidence="2">
    <location>
        <begin position="1629"/>
        <end position="1683"/>
    </location>
</feature>